<sequence length="239" mass="27645">MANYTYNNYPYSQQSPGNMPYPDPSSMSSWYPSGYHQNNQMNPHGAYSQIQQNEQMWHQQHTSGFAPQFVHHSLPPLHQQNDHLNIVPSPPNSGSSVLSSPGEMGSISPPMNPQPLVINNTARPAQRSPFEWMKKNNYHTQPNPGKTRTKDKYRVVYTDTQRLELEKEFTFNNKYITIRRKAELAASLGLSERQVKIWFQNRRAKERKQVKKRNEEKSQITLFNEGMLGQPQMLNSLAQ</sequence>
<proteinExistence type="inferred from homology"/>
<keyword evidence="5 7" id="KW-0371">Homeobox</keyword>
<dbReference type="PROSITE" id="PS50071">
    <property type="entry name" value="HOMEOBOX_2"/>
    <property type="match status" value="1"/>
</dbReference>
<gene>
    <name evidence="11" type="ORF">ABEB36_005988</name>
</gene>
<evidence type="ECO:0000313" key="11">
    <source>
        <dbReference type="EMBL" id="KAL1506664.1"/>
    </source>
</evidence>
<comment type="subcellular location">
    <subcellularLocation>
        <location evidence="1 7 8">Nucleus</location>
    </subcellularLocation>
</comment>
<keyword evidence="3" id="KW-0217">Developmental protein</keyword>
<accession>A0ABD1F041</accession>
<feature type="region of interest" description="Disordered" evidence="9">
    <location>
        <begin position="1"/>
        <end position="23"/>
    </location>
</feature>
<keyword evidence="12" id="KW-1185">Reference proteome</keyword>
<evidence type="ECO:0000256" key="7">
    <source>
        <dbReference type="PROSITE-ProRule" id="PRU00108"/>
    </source>
</evidence>
<dbReference type="AlphaFoldDB" id="A0ABD1F041"/>
<evidence type="ECO:0000313" key="12">
    <source>
        <dbReference type="Proteomes" id="UP001566132"/>
    </source>
</evidence>
<dbReference type="GO" id="GO:0006357">
    <property type="term" value="P:regulation of transcription by RNA polymerase II"/>
    <property type="evidence" value="ECO:0007669"/>
    <property type="project" value="UniProtKB-ARBA"/>
</dbReference>
<dbReference type="GO" id="GO:0003677">
    <property type="term" value="F:DNA binding"/>
    <property type="evidence" value="ECO:0007669"/>
    <property type="project" value="UniProtKB-UniRule"/>
</dbReference>
<feature type="DNA-binding region" description="Homeobox" evidence="7">
    <location>
        <begin position="150"/>
        <end position="210"/>
    </location>
</feature>
<dbReference type="PRINTS" id="PR00024">
    <property type="entry name" value="HOMEOBOX"/>
</dbReference>
<dbReference type="InterPro" id="IPR017970">
    <property type="entry name" value="Homeobox_CS"/>
</dbReference>
<dbReference type="PANTHER" id="PTHR24332">
    <property type="entry name" value="HOMEOBOX PROTEIN CDX"/>
    <property type="match status" value="1"/>
</dbReference>
<evidence type="ECO:0000256" key="9">
    <source>
        <dbReference type="SAM" id="MobiDB-lite"/>
    </source>
</evidence>
<feature type="domain" description="Homeobox" evidence="10">
    <location>
        <begin position="148"/>
        <end position="209"/>
    </location>
</feature>
<dbReference type="SUPFAM" id="SSF46689">
    <property type="entry name" value="Homeodomain-like"/>
    <property type="match status" value="1"/>
</dbReference>
<dbReference type="InterPro" id="IPR000047">
    <property type="entry name" value="HTH_motif"/>
</dbReference>
<dbReference type="Proteomes" id="UP001566132">
    <property type="component" value="Unassembled WGS sequence"/>
</dbReference>
<dbReference type="PRINTS" id="PR00031">
    <property type="entry name" value="HTHREPRESSR"/>
</dbReference>
<evidence type="ECO:0000256" key="2">
    <source>
        <dbReference type="ARBA" id="ARBA00010341"/>
    </source>
</evidence>
<dbReference type="GO" id="GO:0005634">
    <property type="term" value="C:nucleus"/>
    <property type="evidence" value="ECO:0007669"/>
    <property type="project" value="UniProtKB-SubCell"/>
</dbReference>
<dbReference type="Gene3D" id="1.10.10.60">
    <property type="entry name" value="Homeodomain-like"/>
    <property type="match status" value="1"/>
</dbReference>
<dbReference type="InterPro" id="IPR009057">
    <property type="entry name" value="Homeodomain-like_sf"/>
</dbReference>
<dbReference type="SMART" id="SM00389">
    <property type="entry name" value="HOX"/>
    <property type="match status" value="1"/>
</dbReference>
<protein>
    <recommendedName>
        <fullName evidence="10">Homeobox domain-containing protein</fullName>
    </recommendedName>
</protein>
<dbReference type="FunFam" id="1.10.10.60:FF:000574">
    <property type="entry name" value="Homeobox protein CHOX-CAD2"/>
    <property type="match status" value="1"/>
</dbReference>
<dbReference type="InterPro" id="IPR047152">
    <property type="entry name" value="Caudal_homeobox"/>
</dbReference>
<comment type="similarity">
    <text evidence="2">Belongs to the Caudal homeobox family.</text>
</comment>
<dbReference type="PROSITE" id="PS00027">
    <property type="entry name" value="HOMEOBOX_1"/>
    <property type="match status" value="1"/>
</dbReference>
<keyword evidence="6 7" id="KW-0539">Nucleus</keyword>
<dbReference type="InterPro" id="IPR001356">
    <property type="entry name" value="HD"/>
</dbReference>
<evidence type="ECO:0000256" key="5">
    <source>
        <dbReference type="ARBA" id="ARBA00023155"/>
    </source>
</evidence>
<organism evidence="11 12">
    <name type="scientific">Hypothenemus hampei</name>
    <name type="common">Coffee berry borer</name>
    <dbReference type="NCBI Taxonomy" id="57062"/>
    <lineage>
        <taxon>Eukaryota</taxon>
        <taxon>Metazoa</taxon>
        <taxon>Ecdysozoa</taxon>
        <taxon>Arthropoda</taxon>
        <taxon>Hexapoda</taxon>
        <taxon>Insecta</taxon>
        <taxon>Pterygota</taxon>
        <taxon>Neoptera</taxon>
        <taxon>Endopterygota</taxon>
        <taxon>Coleoptera</taxon>
        <taxon>Polyphaga</taxon>
        <taxon>Cucujiformia</taxon>
        <taxon>Curculionidae</taxon>
        <taxon>Scolytinae</taxon>
        <taxon>Hypothenemus</taxon>
    </lineage>
</organism>
<dbReference type="EMBL" id="JBDJPC010000004">
    <property type="protein sequence ID" value="KAL1506664.1"/>
    <property type="molecule type" value="Genomic_DNA"/>
</dbReference>
<name>A0ABD1F041_HYPHA</name>
<keyword evidence="4 7" id="KW-0238">DNA-binding</keyword>
<evidence type="ECO:0000256" key="8">
    <source>
        <dbReference type="RuleBase" id="RU000682"/>
    </source>
</evidence>
<evidence type="ECO:0000256" key="4">
    <source>
        <dbReference type="ARBA" id="ARBA00023125"/>
    </source>
</evidence>
<evidence type="ECO:0000256" key="6">
    <source>
        <dbReference type="ARBA" id="ARBA00023242"/>
    </source>
</evidence>
<evidence type="ECO:0000256" key="1">
    <source>
        <dbReference type="ARBA" id="ARBA00004123"/>
    </source>
</evidence>
<dbReference type="InterPro" id="IPR020479">
    <property type="entry name" value="HD_metazoa"/>
</dbReference>
<dbReference type="Pfam" id="PF00046">
    <property type="entry name" value="Homeodomain"/>
    <property type="match status" value="1"/>
</dbReference>
<comment type="caution">
    <text evidence="11">The sequence shown here is derived from an EMBL/GenBank/DDBJ whole genome shotgun (WGS) entry which is preliminary data.</text>
</comment>
<reference evidence="11 12" key="1">
    <citation type="submission" date="2024-05" db="EMBL/GenBank/DDBJ databases">
        <title>Genetic variation in Jamaican populations of the coffee berry borer (Hypothenemus hampei).</title>
        <authorList>
            <person name="Errbii M."/>
            <person name="Myrie A."/>
        </authorList>
    </citation>
    <scope>NUCLEOTIDE SEQUENCE [LARGE SCALE GENOMIC DNA]</scope>
    <source>
        <strain evidence="11">JA-Hopewell-2020-01-JO</strain>
        <tissue evidence="11">Whole body</tissue>
    </source>
</reference>
<dbReference type="PANTHER" id="PTHR24332:SF9">
    <property type="entry name" value="HOMEOTIC PROTEIN CAUDAL"/>
    <property type="match status" value="1"/>
</dbReference>
<dbReference type="CDD" id="cd00086">
    <property type="entry name" value="homeodomain"/>
    <property type="match status" value="1"/>
</dbReference>
<evidence type="ECO:0000259" key="10">
    <source>
        <dbReference type="PROSITE" id="PS50071"/>
    </source>
</evidence>
<evidence type="ECO:0000256" key="3">
    <source>
        <dbReference type="ARBA" id="ARBA00022473"/>
    </source>
</evidence>
<feature type="compositionally biased region" description="Polar residues" evidence="9">
    <location>
        <begin position="1"/>
        <end position="17"/>
    </location>
</feature>